<keyword evidence="4 6" id="KW-1133">Transmembrane helix</keyword>
<feature type="transmembrane region" description="Helical" evidence="6">
    <location>
        <begin position="74"/>
        <end position="99"/>
    </location>
</feature>
<dbReference type="Pfam" id="PF00892">
    <property type="entry name" value="EamA"/>
    <property type="match status" value="1"/>
</dbReference>
<dbReference type="STRING" id="4097.A0A1S3YRF2"/>
<feature type="transmembrane region" description="Helical" evidence="6">
    <location>
        <begin position="45"/>
        <end position="62"/>
    </location>
</feature>
<evidence type="ECO:0000256" key="4">
    <source>
        <dbReference type="ARBA" id="ARBA00022989"/>
    </source>
</evidence>
<feature type="transmembrane region" description="Helical" evidence="6">
    <location>
        <begin position="12"/>
        <end position="33"/>
    </location>
</feature>
<name>A0A1S3YRF2_TOBAC</name>
<feature type="non-terminal residue" evidence="8">
    <location>
        <position position="106"/>
    </location>
</feature>
<accession>A0A1S3YRF2</accession>
<dbReference type="InterPro" id="IPR030184">
    <property type="entry name" value="WAT1-related"/>
</dbReference>
<keyword evidence="5 6" id="KW-0472">Membrane</keyword>
<protein>
    <recommendedName>
        <fullName evidence="6">WAT1-related protein</fullName>
    </recommendedName>
</protein>
<sequence length="106" mass="11576">MENYTGFQRVKHVGAMTLAAVLLGGNIILSKVAADDGMTMRVMVAYRWIFATAFLGPIALVVEWNKRPKLTWTVILQAFLSGLLGGSLFSILFYTSVILTSATFAT</sequence>
<evidence type="ECO:0000256" key="5">
    <source>
        <dbReference type="ARBA" id="ARBA00023136"/>
    </source>
</evidence>
<evidence type="ECO:0000256" key="2">
    <source>
        <dbReference type="ARBA" id="ARBA00007635"/>
    </source>
</evidence>
<dbReference type="InterPro" id="IPR000620">
    <property type="entry name" value="EamA_dom"/>
</dbReference>
<evidence type="ECO:0000256" key="3">
    <source>
        <dbReference type="ARBA" id="ARBA00022692"/>
    </source>
</evidence>
<comment type="subcellular location">
    <subcellularLocation>
        <location evidence="1 6">Membrane</location>
        <topology evidence="1 6">Multi-pass membrane protein</topology>
    </subcellularLocation>
</comment>
<evidence type="ECO:0000256" key="6">
    <source>
        <dbReference type="RuleBase" id="RU363077"/>
    </source>
</evidence>
<dbReference type="PANTHER" id="PTHR31218">
    <property type="entry name" value="WAT1-RELATED PROTEIN"/>
    <property type="match status" value="1"/>
</dbReference>
<evidence type="ECO:0000256" key="1">
    <source>
        <dbReference type="ARBA" id="ARBA00004141"/>
    </source>
</evidence>
<dbReference type="OrthoDB" id="1728340at2759"/>
<keyword evidence="3 6" id="KW-0812">Transmembrane</keyword>
<proteinExistence type="inferred from homology"/>
<dbReference type="GO" id="GO:0016020">
    <property type="term" value="C:membrane"/>
    <property type="evidence" value="ECO:0007669"/>
    <property type="project" value="UniProtKB-SubCell"/>
</dbReference>
<feature type="domain" description="EamA" evidence="7">
    <location>
        <begin position="16"/>
        <end position="106"/>
    </location>
</feature>
<dbReference type="AlphaFoldDB" id="A0A1S3YRF2"/>
<evidence type="ECO:0000259" key="7">
    <source>
        <dbReference type="Pfam" id="PF00892"/>
    </source>
</evidence>
<organism evidence="8">
    <name type="scientific">Nicotiana tabacum</name>
    <name type="common">Common tobacco</name>
    <dbReference type="NCBI Taxonomy" id="4097"/>
    <lineage>
        <taxon>Eukaryota</taxon>
        <taxon>Viridiplantae</taxon>
        <taxon>Streptophyta</taxon>
        <taxon>Embryophyta</taxon>
        <taxon>Tracheophyta</taxon>
        <taxon>Spermatophyta</taxon>
        <taxon>Magnoliopsida</taxon>
        <taxon>eudicotyledons</taxon>
        <taxon>Gunneridae</taxon>
        <taxon>Pentapetalae</taxon>
        <taxon>asterids</taxon>
        <taxon>lamiids</taxon>
        <taxon>Solanales</taxon>
        <taxon>Solanaceae</taxon>
        <taxon>Nicotianoideae</taxon>
        <taxon>Nicotianeae</taxon>
        <taxon>Nicotiana</taxon>
    </lineage>
</organism>
<dbReference type="GO" id="GO:0022857">
    <property type="term" value="F:transmembrane transporter activity"/>
    <property type="evidence" value="ECO:0007669"/>
    <property type="project" value="InterPro"/>
</dbReference>
<evidence type="ECO:0000313" key="8">
    <source>
        <dbReference type="RefSeq" id="XP_016454535.1"/>
    </source>
</evidence>
<reference evidence="8" key="1">
    <citation type="submission" date="2025-08" db="UniProtKB">
        <authorList>
            <consortium name="RefSeq"/>
        </authorList>
    </citation>
    <scope>IDENTIFICATION</scope>
</reference>
<gene>
    <name evidence="8" type="primary">LOC107778728</name>
</gene>
<dbReference type="RefSeq" id="XP_016454535.1">
    <property type="nucleotide sequence ID" value="XM_016599049.1"/>
</dbReference>
<dbReference type="KEGG" id="nta:107778728"/>
<dbReference type="PaxDb" id="4097-A0A1S3YRF2"/>
<dbReference type="OMA" id="RIVCNIF"/>
<comment type="caution">
    <text evidence="6">Lacks conserved residue(s) required for the propagation of feature annotation.</text>
</comment>
<comment type="similarity">
    <text evidence="2 6">Belongs to the drug/metabolite transporter (DMT) superfamily. Plant drug/metabolite exporter (P-DME) (TC 2.A.7.4) family.</text>
</comment>